<sequence length="162" mass="19121">MRKKLITCTGIFIFIIFFSILSYADNKPEIFSTWEGFEPDKCASIWLIKKFIKQNAEIKFFPKGSIINKGIPFDTPDAQFRRYHNMSTYESLLKHYKIEDPKLIYIGLLIHDVEINTWGRKAYPETEKMKEAVHMIMAQSQDTKIIINKSMDYFDTLYKSIN</sequence>
<accession>A0A975GFL8</accession>
<organism evidence="2 3">
    <name type="scientific">Desulfonema limicola</name>
    <dbReference type="NCBI Taxonomy" id="45656"/>
    <lineage>
        <taxon>Bacteria</taxon>
        <taxon>Pseudomonadati</taxon>
        <taxon>Thermodesulfobacteriota</taxon>
        <taxon>Desulfobacteria</taxon>
        <taxon>Desulfobacterales</taxon>
        <taxon>Desulfococcaceae</taxon>
        <taxon>Desulfonema</taxon>
    </lineage>
</organism>
<feature type="domain" description="ChrB C-terminal" evidence="1">
    <location>
        <begin position="33"/>
        <end position="159"/>
    </location>
</feature>
<reference evidence="2" key="1">
    <citation type="journal article" date="2021" name="Microb. Physiol.">
        <title>Proteogenomic Insights into the Physiology of Marine, Sulfate-Reducing, Filamentous Desulfonema limicola and Desulfonema magnum.</title>
        <authorList>
            <person name="Schnaars V."/>
            <person name="Wohlbrand L."/>
            <person name="Scheve S."/>
            <person name="Hinrichs C."/>
            <person name="Reinhardt R."/>
            <person name="Rabus R."/>
        </authorList>
    </citation>
    <scope>NUCLEOTIDE SEQUENCE</scope>
    <source>
        <strain evidence="2">5ac10</strain>
    </source>
</reference>
<proteinExistence type="predicted"/>
<keyword evidence="3" id="KW-1185">Reference proteome</keyword>
<evidence type="ECO:0000313" key="3">
    <source>
        <dbReference type="Proteomes" id="UP000663720"/>
    </source>
</evidence>
<dbReference type="InterPro" id="IPR018634">
    <property type="entry name" value="ChrB_C"/>
</dbReference>
<name>A0A975GFL8_9BACT</name>
<dbReference type="AlphaFoldDB" id="A0A975GFL8"/>
<dbReference type="RefSeq" id="WP_207691149.1">
    <property type="nucleotide sequence ID" value="NZ_CP061799.1"/>
</dbReference>
<evidence type="ECO:0000259" key="1">
    <source>
        <dbReference type="Pfam" id="PF09828"/>
    </source>
</evidence>
<gene>
    <name evidence="2" type="ORF">dnl_16620</name>
</gene>
<evidence type="ECO:0000313" key="2">
    <source>
        <dbReference type="EMBL" id="QTA79392.1"/>
    </source>
</evidence>
<dbReference type="Proteomes" id="UP000663720">
    <property type="component" value="Chromosome"/>
</dbReference>
<dbReference type="Pfam" id="PF09828">
    <property type="entry name" value="ChrB_C"/>
    <property type="match status" value="1"/>
</dbReference>
<dbReference type="EMBL" id="CP061799">
    <property type="protein sequence ID" value="QTA79392.1"/>
    <property type="molecule type" value="Genomic_DNA"/>
</dbReference>
<dbReference type="KEGG" id="dli:dnl_16620"/>
<protein>
    <submittedName>
        <fullName evidence="2">Chromate resistance exported protein</fullName>
    </submittedName>
</protein>